<proteinExistence type="predicted"/>
<dbReference type="Proteomes" id="UP000828251">
    <property type="component" value="Unassembled WGS sequence"/>
</dbReference>
<accession>A0A9D3WMN8</accession>
<organism evidence="1 2">
    <name type="scientific">Gossypium stocksii</name>
    <dbReference type="NCBI Taxonomy" id="47602"/>
    <lineage>
        <taxon>Eukaryota</taxon>
        <taxon>Viridiplantae</taxon>
        <taxon>Streptophyta</taxon>
        <taxon>Embryophyta</taxon>
        <taxon>Tracheophyta</taxon>
        <taxon>Spermatophyta</taxon>
        <taxon>Magnoliopsida</taxon>
        <taxon>eudicotyledons</taxon>
        <taxon>Gunneridae</taxon>
        <taxon>Pentapetalae</taxon>
        <taxon>rosids</taxon>
        <taxon>malvids</taxon>
        <taxon>Malvales</taxon>
        <taxon>Malvaceae</taxon>
        <taxon>Malvoideae</taxon>
        <taxon>Gossypium</taxon>
    </lineage>
</organism>
<dbReference type="EMBL" id="JAIQCV010000001">
    <property type="protein sequence ID" value="KAH1131829.1"/>
    <property type="molecule type" value="Genomic_DNA"/>
</dbReference>
<evidence type="ECO:0000313" key="1">
    <source>
        <dbReference type="EMBL" id="KAH1131829.1"/>
    </source>
</evidence>
<gene>
    <name evidence="1" type="ORF">J1N35_003207</name>
</gene>
<reference evidence="1 2" key="1">
    <citation type="journal article" date="2021" name="Plant Biotechnol. J.">
        <title>Multi-omics assisted identification of the key and species-specific regulatory components of drought-tolerant mechanisms in Gossypium stocksii.</title>
        <authorList>
            <person name="Yu D."/>
            <person name="Ke L."/>
            <person name="Zhang D."/>
            <person name="Wu Y."/>
            <person name="Sun Y."/>
            <person name="Mei J."/>
            <person name="Sun J."/>
            <person name="Sun Y."/>
        </authorList>
    </citation>
    <scope>NUCLEOTIDE SEQUENCE [LARGE SCALE GENOMIC DNA]</scope>
    <source>
        <strain evidence="2">cv. E1</strain>
        <tissue evidence="1">Leaf</tissue>
    </source>
</reference>
<sequence length="114" mass="13169">MLKLLLHSCLTSPQRYLHQAAVECIKVRDADRVMLCEDVKFPQCCGSYMLLLLVCFFSGFDLCGRWHGTMRRNFQIHRPMVLRVLQTMQWRPPQGHVLNLKLNAQQIGGVVDPT</sequence>
<dbReference type="AlphaFoldDB" id="A0A9D3WMN8"/>
<comment type="caution">
    <text evidence="1">The sequence shown here is derived from an EMBL/GenBank/DDBJ whole genome shotgun (WGS) entry which is preliminary data.</text>
</comment>
<name>A0A9D3WMN8_9ROSI</name>
<keyword evidence="2" id="KW-1185">Reference proteome</keyword>
<protein>
    <submittedName>
        <fullName evidence="1">Uncharacterized protein</fullName>
    </submittedName>
</protein>
<evidence type="ECO:0000313" key="2">
    <source>
        <dbReference type="Proteomes" id="UP000828251"/>
    </source>
</evidence>